<gene>
    <name evidence="7" type="ORF">SAMN06265339_0982</name>
</gene>
<name>A0ABY1NKF1_9BACT</name>
<evidence type="ECO:0000256" key="1">
    <source>
        <dbReference type="ARBA" id="ARBA00004141"/>
    </source>
</evidence>
<comment type="caution">
    <text evidence="7">The sequence shown here is derived from an EMBL/GenBank/DDBJ whole genome shotgun (WGS) entry which is preliminary data.</text>
</comment>
<dbReference type="InterPro" id="IPR051611">
    <property type="entry name" value="ECF_transporter_component"/>
</dbReference>
<dbReference type="RefSeq" id="WP_283400462.1">
    <property type="nucleotide sequence ID" value="NZ_FXUB01000002.1"/>
</dbReference>
<feature type="transmembrane region" description="Helical" evidence="6">
    <location>
        <begin position="214"/>
        <end position="233"/>
    </location>
</feature>
<dbReference type="PANTHER" id="PTHR34857">
    <property type="entry name" value="SLL0384 PROTEIN"/>
    <property type="match status" value="1"/>
</dbReference>
<evidence type="ECO:0000256" key="5">
    <source>
        <dbReference type="ARBA" id="ARBA00023136"/>
    </source>
</evidence>
<evidence type="ECO:0000313" key="7">
    <source>
        <dbReference type="EMBL" id="SMP11822.1"/>
    </source>
</evidence>
<dbReference type="InterPro" id="IPR003339">
    <property type="entry name" value="ABC/ECF_trnsptr_transmembrane"/>
</dbReference>
<comment type="subcellular location">
    <subcellularLocation>
        <location evidence="1">Membrane</location>
        <topology evidence="1">Multi-pass membrane protein</topology>
    </subcellularLocation>
</comment>
<evidence type="ECO:0000256" key="4">
    <source>
        <dbReference type="ARBA" id="ARBA00022989"/>
    </source>
</evidence>
<feature type="transmembrane region" description="Helical" evidence="6">
    <location>
        <begin position="36"/>
        <end position="55"/>
    </location>
</feature>
<reference evidence="7 8" key="1">
    <citation type="submission" date="2017-05" db="EMBL/GenBank/DDBJ databases">
        <authorList>
            <person name="Varghese N."/>
            <person name="Submissions S."/>
        </authorList>
    </citation>
    <scope>NUCLEOTIDE SEQUENCE [LARGE SCALE GENOMIC DNA]</scope>
    <source>
        <strain evidence="7 8">DSM 15522</strain>
    </source>
</reference>
<evidence type="ECO:0000256" key="3">
    <source>
        <dbReference type="ARBA" id="ARBA00022692"/>
    </source>
</evidence>
<evidence type="ECO:0000256" key="6">
    <source>
        <dbReference type="SAM" id="Phobius"/>
    </source>
</evidence>
<keyword evidence="2" id="KW-1003">Cell membrane</keyword>
<feature type="transmembrane region" description="Helical" evidence="6">
    <location>
        <begin position="99"/>
        <end position="119"/>
    </location>
</feature>
<dbReference type="EMBL" id="FXUB01000002">
    <property type="protein sequence ID" value="SMP11822.1"/>
    <property type="molecule type" value="Genomic_DNA"/>
</dbReference>
<dbReference type="CDD" id="cd16914">
    <property type="entry name" value="EcfT"/>
    <property type="match status" value="1"/>
</dbReference>
<keyword evidence="4 6" id="KW-1133">Transmembrane helix</keyword>
<sequence>MNYFEALGKKSFLYRLDARVKLVVLLLFAWKIALSSSFGEVLGFVPFVAALLFCLRGDVGRIFRILLAADAFLIFLVVSAFIYGNVSLGLLLFLKSNEILVISIALLMTSEPFQIFRAFRDFRLPAKLVQLFFLTYRYIYTIYDEYRLMLKSAYCRGFRPKTSLNTYKTYAYILANLLVKSYFRADRIYKAMLCRGFRGEFPVYGESKMKKEDYAFAVVSFLVFTVVELWSLSGQRTFL</sequence>
<dbReference type="Proteomes" id="UP001157911">
    <property type="component" value="Unassembled WGS sequence"/>
</dbReference>
<keyword evidence="5 6" id="KW-0472">Membrane</keyword>
<evidence type="ECO:0000256" key="2">
    <source>
        <dbReference type="ARBA" id="ARBA00022475"/>
    </source>
</evidence>
<keyword evidence="8" id="KW-1185">Reference proteome</keyword>
<dbReference type="Pfam" id="PF02361">
    <property type="entry name" value="CbiQ"/>
    <property type="match status" value="1"/>
</dbReference>
<proteinExistence type="predicted"/>
<feature type="transmembrane region" description="Helical" evidence="6">
    <location>
        <begin position="67"/>
        <end position="93"/>
    </location>
</feature>
<keyword evidence="3 6" id="KW-0812">Transmembrane</keyword>
<protein>
    <submittedName>
        <fullName evidence="7">Cobalt/nickel transport system permease protein</fullName>
    </submittedName>
</protein>
<organism evidence="7 8">
    <name type="scientific">Desulfurobacterium pacificum</name>
    <dbReference type="NCBI Taxonomy" id="240166"/>
    <lineage>
        <taxon>Bacteria</taxon>
        <taxon>Pseudomonadati</taxon>
        <taxon>Aquificota</taxon>
        <taxon>Aquificia</taxon>
        <taxon>Desulfurobacteriales</taxon>
        <taxon>Desulfurobacteriaceae</taxon>
        <taxon>Desulfurobacterium</taxon>
    </lineage>
</organism>
<evidence type="ECO:0000313" key="8">
    <source>
        <dbReference type="Proteomes" id="UP001157911"/>
    </source>
</evidence>
<accession>A0ABY1NKF1</accession>
<dbReference type="PANTHER" id="PTHR34857:SF2">
    <property type="entry name" value="SLL0384 PROTEIN"/>
    <property type="match status" value="1"/>
</dbReference>